<sequence length="90" mass="9671">MNAGGRRCIAGGVIRNLLQVVCKPEAGNPNSWRLSGQAATALKAMTAAASYFGICVEQMVKRTLATTGMSWLPDVRQQFCVKDVSRPLAM</sequence>
<evidence type="ECO:0000313" key="2">
    <source>
        <dbReference type="Proteomes" id="UP000233556"/>
    </source>
</evidence>
<dbReference type="Proteomes" id="UP000233556">
    <property type="component" value="Unassembled WGS sequence"/>
</dbReference>
<proteinExistence type="predicted"/>
<name>A0A2I0UCR3_LIMLA</name>
<organism evidence="1 2">
    <name type="scientific">Limosa lapponica baueri</name>
    <dbReference type="NCBI Taxonomy" id="1758121"/>
    <lineage>
        <taxon>Eukaryota</taxon>
        <taxon>Metazoa</taxon>
        <taxon>Chordata</taxon>
        <taxon>Craniata</taxon>
        <taxon>Vertebrata</taxon>
        <taxon>Euteleostomi</taxon>
        <taxon>Archelosauria</taxon>
        <taxon>Archosauria</taxon>
        <taxon>Dinosauria</taxon>
        <taxon>Saurischia</taxon>
        <taxon>Theropoda</taxon>
        <taxon>Coelurosauria</taxon>
        <taxon>Aves</taxon>
        <taxon>Neognathae</taxon>
        <taxon>Neoaves</taxon>
        <taxon>Charadriiformes</taxon>
        <taxon>Scolopacidae</taxon>
        <taxon>Limosa</taxon>
    </lineage>
</organism>
<evidence type="ECO:0000313" key="1">
    <source>
        <dbReference type="EMBL" id="PKU43846.1"/>
    </source>
</evidence>
<reference evidence="2" key="1">
    <citation type="submission" date="2017-11" db="EMBL/GenBank/DDBJ databases">
        <authorList>
            <person name="Lima N.C."/>
            <person name="Parody-Merino A.M."/>
            <person name="Battley P.F."/>
            <person name="Fidler A.E."/>
            <person name="Prosdocimi F."/>
        </authorList>
    </citation>
    <scope>NUCLEOTIDE SEQUENCE [LARGE SCALE GENOMIC DNA]</scope>
</reference>
<gene>
    <name evidence="1" type="ORF">llap_5869</name>
</gene>
<dbReference type="EMBL" id="KZ505868">
    <property type="protein sequence ID" value="PKU43846.1"/>
    <property type="molecule type" value="Genomic_DNA"/>
</dbReference>
<protein>
    <submittedName>
        <fullName evidence="1">Uncharacterized protein</fullName>
    </submittedName>
</protein>
<reference evidence="2" key="2">
    <citation type="submission" date="2017-12" db="EMBL/GenBank/DDBJ databases">
        <title>Genome sequence of the Bar-tailed Godwit (Limosa lapponica baueri).</title>
        <authorList>
            <person name="Lima N.C.B."/>
            <person name="Parody-Merino A.M."/>
            <person name="Battley P.F."/>
            <person name="Fidler A.E."/>
            <person name="Prosdocimi F."/>
        </authorList>
    </citation>
    <scope>NUCLEOTIDE SEQUENCE [LARGE SCALE GENOMIC DNA]</scope>
</reference>
<accession>A0A2I0UCR3</accession>
<keyword evidence="2" id="KW-1185">Reference proteome</keyword>
<dbReference type="AlphaFoldDB" id="A0A2I0UCR3"/>